<proteinExistence type="predicted"/>
<reference evidence="1 2" key="1">
    <citation type="journal article" date="2022" name="Nat. Ecol. Evol.">
        <title>A masculinizing supergene underlies an exaggerated male reproductive morph in a spider.</title>
        <authorList>
            <person name="Hendrickx F."/>
            <person name="De Corte Z."/>
            <person name="Sonet G."/>
            <person name="Van Belleghem S.M."/>
            <person name="Kostlbacher S."/>
            <person name="Vangestel C."/>
        </authorList>
    </citation>
    <scope>NUCLEOTIDE SEQUENCE [LARGE SCALE GENOMIC DNA]</scope>
    <source>
        <strain evidence="1">W744_W776</strain>
    </source>
</reference>
<keyword evidence="2" id="KW-1185">Reference proteome</keyword>
<comment type="caution">
    <text evidence="1">The sequence shown here is derived from an EMBL/GenBank/DDBJ whole genome shotgun (WGS) entry which is preliminary data.</text>
</comment>
<sequence length="71" mass="7990">MAPAWPGLISVNQQELHFLYHTNREAMLLIRNHKDTTTKPDKEYFRNVSGSMGVTAGEPGGPYHAFSRIFG</sequence>
<name>A0AAV6UXE9_9ARAC</name>
<dbReference type="EMBL" id="JAFNEN010000229">
    <property type="protein sequence ID" value="KAG8188834.1"/>
    <property type="molecule type" value="Genomic_DNA"/>
</dbReference>
<protein>
    <submittedName>
        <fullName evidence="1">Uncharacterized protein</fullName>
    </submittedName>
</protein>
<accession>A0AAV6UXE9</accession>
<evidence type="ECO:0000313" key="1">
    <source>
        <dbReference type="EMBL" id="KAG8188834.1"/>
    </source>
</evidence>
<gene>
    <name evidence="1" type="ORF">JTE90_004646</name>
</gene>
<evidence type="ECO:0000313" key="2">
    <source>
        <dbReference type="Proteomes" id="UP000827092"/>
    </source>
</evidence>
<dbReference type="AlphaFoldDB" id="A0AAV6UXE9"/>
<organism evidence="1 2">
    <name type="scientific">Oedothorax gibbosus</name>
    <dbReference type="NCBI Taxonomy" id="931172"/>
    <lineage>
        <taxon>Eukaryota</taxon>
        <taxon>Metazoa</taxon>
        <taxon>Ecdysozoa</taxon>
        <taxon>Arthropoda</taxon>
        <taxon>Chelicerata</taxon>
        <taxon>Arachnida</taxon>
        <taxon>Araneae</taxon>
        <taxon>Araneomorphae</taxon>
        <taxon>Entelegynae</taxon>
        <taxon>Araneoidea</taxon>
        <taxon>Linyphiidae</taxon>
        <taxon>Erigoninae</taxon>
        <taxon>Oedothorax</taxon>
    </lineage>
</organism>
<dbReference type="Proteomes" id="UP000827092">
    <property type="component" value="Unassembled WGS sequence"/>
</dbReference>